<dbReference type="Proteomes" id="UP001190640">
    <property type="component" value="Chromosome 11"/>
</dbReference>
<dbReference type="AlphaFoldDB" id="A0AA97K0W8"/>
<name>A0AA97K0W8_EUBMA</name>
<protein>
    <submittedName>
        <fullName evidence="2">Uncharacterized protein LOC129337359</fullName>
    </submittedName>
</protein>
<dbReference type="KEGG" id="emc:129337359"/>
<dbReference type="GeneID" id="129337359"/>
<sequence>MEYQEIKRSIPQHDISVPIDSEVESERLLIQLQKYKIQQKEMELALRKQFMQQVKRTSLPYELTTQKIDIESAVQEILDSNKGLLPAHKANLPQTTAVAPTELQQANLIAAQKLLCSQPTAPNTTRFHEYSLEPSRSAWEGYQLPTRNYIHKLIALKRKLLSPEMKELLDFSPTTAQAPSSAATEEMDSILICGKGYRGSKHGLFLSHH</sequence>
<keyword evidence="1" id="KW-1185">Reference proteome</keyword>
<evidence type="ECO:0000313" key="1">
    <source>
        <dbReference type="Proteomes" id="UP001190640"/>
    </source>
</evidence>
<reference evidence="2" key="1">
    <citation type="submission" date="2025-08" db="UniProtKB">
        <authorList>
            <consortium name="RefSeq"/>
        </authorList>
    </citation>
    <scope>IDENTIFICATION</scope>
    <source>
        <tissue evidence="2">Blood</tissue>
    </source>
</reference>
<gene>
    <name evidence="2" type="primary">LOC129337359</name>
</gene>
<evidence type="ECO:0000313" key="2">
    <source>
        <dbReference type="RefSeq" id="XP_054846936.1"/>
    </source>
</evidence>
<accession>A0AA97K0W8</accession>
<proteinExistence type="predicted"/>
<organism evidence="1 2">
    <name type="scientific">Eublepharis macularius</name>
    <name type="common">Leopard gecko</name>
    <name type="synonym">Cyrtodactylus macularius</name>
    <dbReference type="NCBI Taxonomy" id="481883"/>
    <lineage>
        <taxon>Eukaryota</taxon>
        <taxon>Metazoa</taxon>
        <taxon>Chordata</taxon>
        <taxon>Craniata</taxon>
        <taxon>Vertebrata</taxon>
        <taxon>Euteleostomi</taxon>
        <taxon>Lepidosauria</taxon>
        <taxon>Squamata</taxon>
        <taxon>Bifurcata</taxon>
        <taxon>Gekkota</taxon>
        <taxon>Eublepharidae</taxon>
        <taxon>Eublepharinae</taxon>
        <taxon>Eublepharis</taxon>
    </lineage>
</organism>
<dbReference type="RefSeq" id="XP_054846936.1">
    <property type="nucleotide sequence ID" value="XM_054990961.1"/>
</dbReference>